<feature type="region of interest" description="Disordered" evidence="2">
    <location>
        <begin position="202"/>
        <end position="222"/>
    </location>
</feature>
<protein>
    <submittedName>
        <fullName evidence="4">Conserved protein, contains Zn finger domain</fullName>
    </submittedName>
</protein>
<accession>A0AAE3GFK1</accession>
<keyword evidence="1" id="KW-0862">Zinc</keyword>
<dbReference type="PANTHER" id="PTHR38133:SF1">
    <property type="entry name" value="SLR1429 PROTEIN"/>
    <property type="match status" value="1"/>
</dbReference>
<evidence type="ECO:0000259" key="3">
    <source>
        <dbReference type="PROSITE" id="PS50966"/>
    </source>
</evidence>
<keyword evidence="1" id="KW-0479">Metal-binding</keyword>
<dbReference type="AlphaFoldDB" id="A0AAE3GFK1"/>
<dbReference type="RefSeq" id="WP_253769813.1">
    <property type="nucleotide sequence ID" value="NZ_JAMTCK010000004.1"/>
</dbReference>
<feature type="region of interest" description="Disordered" evidence="2">
    <location>
        <begin position="420"/>
        <end position="445"/>
    </location>
</feature>
<dbReference type="Proteomes" id="UP001206128">
    <property type="component" value="Unassembled WGS sequence"/>
</dbReference>
<name>A0AAE3GFK1_9PSEU</name>
<evidence type="ECO:0000313" key="4">
    <source>
        <dbReference type="EMBL" id="MCP2165238.1"/>
    </source>
</evidence>
<reference evidence="4" key="1">
    <citation type="submission" date="2022-06" db="EMBL/GenBank/DDBJ databases">
        <title>Genomic Encyclopedia of Archaeal and Bacterial Type Strains, Phase II (KMG-II): from individual species to whole genera.</title>
        <authorList>
            <person name="Goeker M."/>
        </authorList>
    </citation>
    <scope>NUCLEOTIDE SEQUENCE</scope>
    <source>
        <strain evidence="4">DSM 43935</strain>
    </source>
</reference>
<keyword evidence="5" id="KW-1185">Reference proteome</keyword>
<evidence type="ECO:0000256" key="2">
    <source>
        <dbReference type="SAM" id="MobiDB-lite"/>
    </source>
</evidence>
<gene>
    <name evidence="4" type="ORF">LX83_002087</name>
</gene>
<proteinExistence type="predicted"/>
<feature type="domain" description="SWIM-type" evidence="3">
    <location>
        <begin position="134"/>
        <end position="169"/>
    </location>
</feature>
<sequence length="445" mass="47742">MSTSARRRRSAEQQARAFPAFPPQRRGARFARTWWGEAWITAMEDASLDRKRLSRGRTYARAGYVGPIVVSPGRLAALVYGSRDTPYQTQVTVEQLTAAQWDQFLDRVAATAGHIAALLDRDMPHDLVSSAEDLGIPLLPGIGDLQPECTCPDWGDPCKHAAALCYQASWLLDADPFVLLLMRGRGERELLDEMQRRNVRQAEVSVPAARTGGGPAGGTPAAEAFAARPAPLPDLDDPLPPEDHAAEPLLTVPEAPGVDPAGLALLARDAAGRARQLLADSLTGQGGDLPAELTRWQDTVRLAATHPGDWPRTRQPGDPSGPHLARAVAAWTFGGAAGLQTLEQAWTPDRRSPFRRELALARAALADTGDGTGGAAVAGGPDDTDQPGERVWRNRWTVPALGLQLRFGRDGRWYAYRADNGEWAPVGPPRSSATEALADALSAAD</sequence>
<comment type="caution">
    <text evidence="4">The sequence shown here is derived from an EMBL/GenBank/DDBJ whole genome shotgun (WGS) entry which is preliminary data.</text>
</comment>
<dbReference type="Pfam" id="PF04434">
    <property type="entry name" value="SWIM"/>
    <property type="match status" value="1"/>
</dbReference>
<feature type="compositionally biased region" description="Low complexity" evidence="2">
    <location>
        <begin position="431"/>
        <end position="445"/>
    </location>
</feature>
<dbReference type="GO" id="GO:0008270">
    <property type="term" value="F:zinc ion binding"/>
    <property type="evidence" value="ECO:0007669"/>
    <property type="project" value="UniProtKB-KW"/>
</dbReference>
<dbReference type="PANTHER" id="PTHR38133">
    <property type="entry name" value="SLR1429 PROTEIN"/>
    <property type="match status" value="1"/>
</dbReference>
<dbReference type="EMBL" id="JAMTCK010000004">
    <property type="protein sequence ID" value="MCP2165238.1"/>
    <property type="molecule type" value="Genomic_DNA"/>
</dbReference>
<dbReference type="InterPro" id="IPR007527">
    <property type="entry name" value="Znf_SWIM"/>
</dbReference>
<keyword evidence="1" id="KW-0863">Zinc-finger</keyword>
<evidence type="ECO:0000313" key="5">
    <source>
        <dbReference type="Proteomes" id="UP001206128"/>
    </source>
</evidence>
<organism evidence="4 5">
    <name type="scientific">Goodfellowiella coeruleoviolacea</name>
    <dbReference type="NCBI Taxonomy" id="334858"/>
    <lineage>
        <taxon>Bacteria</taxon>
        <taxon>Bacillati</taxon>
        <taxon>Actinomycetota</taxon>
        <taxon>Actinomycetes</taxon>
        <taxon>Pseudonocardiales</taxon>
        <taxon>Pseudonocardiaceae</taxon>
        <taxon>Goodfellowiella</taxon>
    </lineage>
</organism>
<feature type="region of interest" description="Disordered" evidence="2">
    <location>
        <begin position="369"/>
        <end position="389"/>
    </location>
</feature>
<dbReference type="PROSITE" id="PS50966">
    <property type="entry name" value="ZF_SWIM"/>
    <property type="match status" value="1"/>
</dbReference>
<evidence type="ECO:0000256" key="1">
    <source>
        <dbReference type="PROSITE-ProRule" id="PRU00325"/>
    </source>
</evidence>